<dbReference type="InterPro" id="IPR018683">
    <property type="entry name" value="DUF2169"/>
</dbReference>
<dbReference type="RefSeq" id="WP_052546487.1">
    <property type="nucleotide sequence ID" value="NZ_JMCC02000006.1"/>
</dbReference>
<protein>
    <submittedName>
        <fullName evidence="2">Putative exported protein</fullName>
    </submittedName>
</protein>
<name>A0A0C2DHC7_9BACT</name>
<accession>A0A0C2DHC7</accession>
<dbReference type="EMBL" id="JMCC02000006">
    <property type="protein sequence ID" value="KIG19097.1"/>
    <property type="molecule type" value="Genomic_DNA"/>
</dbReference>
<dbReference type="Pfam" id="PF09937">
    <property type="entry name" value="DUF2169"/>
    <property type="match status" value="1"/>
</dbReference>
<comment type="caution">
    <text evidence="2">The sequence shown here is derived from an EMBL/GenBank/DDBJ whole genome shotgun (WGS) entry which is preliminary data.</text>
</comment>
<gene>
    <name evidence="2" type="ORF">DB30_06001</name>
</gene>
<evidence type="ECO:0000259" key="1">
    <source>
        <dbReference type="Pfam" id="PF09937"/>
    </source>
</evidence>
<sequence length="328" mass="36363">MILDNLTPWPVEAFPSYDVHGRDILVVVAAASFDIPAPDSAALRPSAEQPPVPLEDRFHAQPGISGPVQAAQTAPLRPGADIYVRGCIRCAVPTRAVEVRLEVAELRRTAWVVGDRHWRRRVGGWEASEAEPFVTLPIAWERCHGGPHESRNRVGCHPPSGSLEGLALPNFEHPGALIQQPQTRLAPLGFGPIPPQWSPRLERAGTYDEEWQHARAPYWPEDLDLRFFHAAAEGLRRAHFVGDESITLVGFLPDQARHFRLPSLRLLLKSRSSSGAVARQLLRVDGLEFDLDAERLTLYARATIDLDEGLGRFSGASLRSLHDWESSP</sequence>
<dbReference type="Proteomes" id="UP000031599">
    <property type="component" value="Unassembled WGS sequence"/>
</dbReference>
<feature type="domain" description="DUF2169" evidence="1">
    <location>
        <begin position="20"/>
        <end position="301"/>
    </location>
</feature>
<evidence type="ECO:0000313" key="2">
    <source>
        <dbReference type="EMBL" id="KIG19097.1"/>
    </source>
</evidence>
<reference evidence="2 3" key="1">
    <citation type="submission" date="2014-12" db="EMBL/GenBank/DDBJ databases">
        <title>Genome assembly of Enhygromyxa salina DSM 15201.</title>
        <authorList>
            <person name="Sharma G."/>
            <person name="Subramanian S."/>
        </authorList>
    </citation>
    <scope>NUCLEOTIDE SEQUENCE [LARGE SCALE GENOMIC DNA]</scope>
    <source>
        <strain evidence="2 3">DSM 15201</strain>
    </source>
</reference>
<evidence type="ECO:0000313" key="3">
    <source>
        <dbReference type="Proteomes" id="UP000031599"/>
    </source>
</evidence>
<organism evidence="2 3">
    <name type="scientific">Enhygromyxa salina</name>
    <dbReference type="NCBI Taxonomy" id="215803"/>
    <lineage>
        <taxon>Bacteria</taxon>
        <taxon>Pseudomonadati</taxon>
        <taxon>Myxococcota</taxon>
        <taxon>Polyangia</taxon>
        <taxon>Nannocystales</taxon>
        <taxon>Nannocystaceae</taxon>
        <taxon>Enhygromyxa</taxon>
    </lineage>
</organism>
<dbReference type="AlphaFoldDB" id="A0A0C2DHC7"/>
<proteinExistence type="predicted"/>